<dbReference type="AlphaFoldDB" id="C0ERI7"/>
<keyword evidence="2" id="KW-1185">Reference proteome</keyword>
<protein>
    <submittedName>
        <fullName evidence="1">Uncharacterized protein</fullName>
    </submittedName>
</protein>
<comment type="caution">
    <text evidence="1">The sequence shown here is derived from an EMBL/GenBank/DDBJ whole genome shotgun (WGS) entry which is preliminary data.</text>
</comment>
<name>C0ERI7_NEIFL</name>
<sequence>MIELFVYYRFNIVGDAEGGGRYPRHAIKEAAASVIKCPILSSPFS</sequence>
<evidence type="ECO:0000313" key="2">
    <source>
        <dbReference type="Proteomes" id="UP000004457"/>
    </source>
</evidence>
<dbReference type="EMBL" id="ACEN01000117">
    <property type="protein sequence ID" value="EEG32355.1"/>
    <property type="molecule type" value="Genomic_DNA"/>
</dbReference>
<proteinExistence type="predicted"/>
<accession>C0ERI7</accession>
<evidence type="ECO:0000313" key="1">
    <source>
        <dbReference type="EMBL" id="EEG32355.1"/>
    </source>
</evidence>
<organism evidence="1 2">
    <name type="scientific">Neisseria flavescens NRL30031/H210</name>
    <dbReference type="NCBI Taxonomy" id="546264"/>
    <lineage>
        <taxon>Bacteria</taxon>
        <taxon>Pseudomonadati</taxon>
        <taxon>Pseudomonadota</taxon>
        <taxon>Betaproteobacteria</taxon>
        <taxon>Neisseriales</taxon>
        <taxon>Neisseriaceae</taxon>
        <taxon>Neisseria</taxon>
    </lineage>
</organism>
<gene>
    <name evidence="1" type="ORF">NEIFLAOT_02589</name>
</gene>
<dbReference type="Proteomes" id="UP000004457">
    <property type="component" value="Unassembled WGS sequence"/>
</dbReference>
<reference evidence="1 2" key="1">
    <citation type="submission" date="2009-01" db="EMBL/GenBank/DDBJ databases">
        <authorList>
            <person name="Fulton L."/>
            <person name="Clifton S."/>
            <person name="Chinwalla A.T."/>
            <person name="Mitreva M."/>
            <person name="Sodergren E."/>
            <person name="Weinstock G."/>
            <person name="Clifton S."/>
            <person name="Dooling D.J."/>
            <person name="Fulton B."/>
            <person name="Minx P."/>
            <person name="Pepin K.H."/>
            <person name="Johnson M."/>
            <person name="Bhonagiri V."/>
            <person name="Nash W.E."/>
            <person name="Mardis E.R."/>
            <person name="Wilson R.K."/>
        </authorList>
    </citation>
    <scope>NUCLEOTIDE SEQUENCE [LARGE SCALE GENOMIC DNA]</scope>
    <source>
        <strain evidence="1 2">NRL30031/H210</strain>
    </source>
</reference>